<keyword evidence="9" id="KW-1185">Reference proteome</keyword>
<comment type="catalytic activity">
    <reaction evidence="7">
        <text>a peptidoglycan chain = a peptidoglycan chain with N-acetyl-1,6-anhydromuramyl-[peptide] at the reducing end + a peptidoglycan chain with N-acetylglucosamine at the non-reducing end.</text>
        <dbReference type="EC" id="4.2.2.29"/>
    </reaction>
</comment>
<evidence type="ECO:0000313" key="9">
    <source>
        <dbReference type="Proteomes" id="UP000198668"/>
    </source>
</evidence>
<dbReference type="CDD" id="cd08010">
    <property type="entry name" value="MltG_like"/>
    <property type="match status" value="1"/>
</dbReference>
<evidence type="ECO:0000256" key="5">
    <source>
        <dbReference type="ARBA" id="ARBA00023239"/>
    </source>
</evidence>
<keyword evidence="3 7" id="KW-1133">Transmembrane helix</keyword>
<comment type="subcellular location">
    <subcellularLocation>
        <location evidence="7">Cell membrane</location>
        <topology evidence="7">Single-pass membrane protein</topology>
    </subcellularLocation>
</comment>
<dbReference type="PANTHER" id="PTHR30518:SF2">
    <property type="entry name" value="ENDOLYTIC MUREIN TRANSGLYCOSYLASE"/>
    <property type="match status" value="1"/>
</dbReference>
<reference evidence="8 9" key="1">
    <citation type="submission" date="2016-10" db="EMBL/GenBank/DDBJ databases">
        <authorList>
            <person name="de Groot N.N."/>
        </authorList>
    </citation>
    <scope>NUCLEOTIDE SEQUENCE [LARGE SCALE GENOMIC DNA]</scope>
    <source>
        <strain evidence="8 9">DSM 27630</strain>
    </source>
</reference>
<evidence type="ECO:0000256" key="3">
    <source>
        <dbReference type="ARBA" id="ARBA00022989"/>
    </source>
</evidence>
<feature type="site" description="Important for catalytic activity" evidence="7">
    <location>
        <position position="270"/>
    </location>
</feature>
<dbReference type="GO" id="GO:0009252">
    <property type="term" value="P:peptidoglycan biosynthetic process"/>
    <property type="evidence" value="ECO:0007669"/>
    <property type="project" value="UniProtKB-UniRule"/>
</dbReference>
<evidence type="ECO:0000256" key="7">
    <source>
        <dbReference type="HAMAP-Rule" id="MF_02065"/>
    </source>
</evidence>
<dbReference type="Gene3D" id="3.30.1490.480">
    <property type="entry name" value="Endolytic murein transglycosylase"/>
    <property type="match status" value="1"/>
</dbReference>
<dbReference type="Proteomes" id="UP000198668">
    <property type="component" value="Unassembled WGS sequence"/>
</dbReference>
<sequence length="384" mass="43472">MANRKKEDTSKKINSQYIGERNDQYDQKKEKKVVRRIVLGIITVLIILVLVLGFTGYRFYTTSLEPVNKANTEEIQIEIPSGSSSTDIAKILEKNNIIKSASVFNIYTRINHESNFRAGYYLFSPSMDIDQIIHQLQTGGSDVAFGSSNPVTIREGVGIDQIAEAIEKSTVYSADDFLELIQSKAFLNQMLDKYPDLLESAMDAKNTKYVLEGYLYPATYDYYEDMDLETLVESMLAKTNSILKDDYAKIKEQGRTVQEILTIASLVEREAIHDEDRTRVAGVFYNRLEAEMPLQSDISVLYALNLHKEKVTLEDLKVDSPYNLYAHTGYGPGPFNSPSKASILAALNPQESKDLYFLADLKTGKVYFAETYQEHLENKAAYLD</sequence>
<protein>
    <recommendedName>
        <fullName evidence="7">Endolytic murein transglycosylase</fullName>
        <ecNumber evidence="7">4.2.2.29</ecNumber>
    </recommendedName>
    <alternativeName>
        <fullName evidence="7">Peptidoglycan lytic transglycosylase</fullName>
    </alternativeName>
    <alternativeName>
        <fullName evidence="7">Peptidoglycan polymerization terminase</fullName>
    </alternativeName>
</protein>
<dbReference type="GO" id="GO:0005886">
    <property type="term" value="C:plasma membrane"/>
    <property type="evidence" value="ECO:0007669"/>
    <property type="project" value="UniProtKB-SubCell"/>
</dbReference>
<dbReference type="EC" id="4.2.2.29" evidence="7"/>
<evidence type="ECO:0000256" key="2">
    <source>
        <dbReference type="ARBA" id="ARBA00022692"/>
    </source>
</evidence>
<name>A0A1I3BDY1_9LACT</name>
<keyword evidence="2 7" id="KW-0812">Transmembrane</keyword>
<dbReference type="HAMAP" id="MF_02065">
    <property type="entry name" value="MltG"/>
    <property type="match status" value="1"/>
</dbReference>
<feature type="transmembrane region" description="Helical" evidence="7">
    <location>
        <begin position="37"/>
        <end position="60"/>
    </location>
</feature>
<comment type="function">
    <text evidence="7">Functions as a peptidoglycan terminase that cleaves nascent peptidoglycan strands endolytically to terminate their elongation.</text>
</comment>
<accession>A0A1I3BDY1</accession>
<organism evidence="8 9">
    <name type="scientific">Pisciglobus halotolerans</name>
    <dbReference type="NCBI Taxonomy" id="745365"/>
    <lineage>
        <taxon>Bacteria</taxon>
        <taxon>Bacillati</taxon>
        <taxon>Bacillota</taxon>
        <taxon>Bacilli</taxon>
        <taxon>Lactobacillales</taxon>
        <taxon>Carnobacteriaceae</taxon>
    </lineage>
</organism>
<dbReference type="PANTHER" id="PTHR30518">
    <property type="entry name" value="ENDOLYTIC MUREIN TRANSGLYCOSYLASE"/>
    <property type="match status" value="1"/>
</dbReference>
<evidence type="ECO:0000256" key="4">
    <source>
        <dbReference type="ARBA" id="ARBA00023136"/>
    </source>
</evidence>
<keyword evidence="4 7" id="KW-0472">Membrane</keyword>
<dbReference type="GO" id="GO:0071555">
    <property type="term" value="P:cell wall organization"/>
    <property type="evidence" value="ECO:0007669"/>
    <property type="project" value="UniProtKB-KW"/>
</dbReference>
<proteinExistence type="inferred from homology"/>
<comment type="similarity">
    <text evidence="7">Belongs to the transglycosylase MltG family.</text>
</comment>
<keyword evidence="5 7" id="KW-0456">Lyase</keyword>
<dbReference type="GO" id="GO:0008932">
    <property type="term" value="F:lytic endotransglycosylase activity"/>
    <property type="evidence" value="ECO:0007669"/>
    <property type="project" value="UniProtKB-UniRule"/>
</dbReference>
<dbReference type="EMBL" id="FOQE01000006">
    <property type="protein sequence ID" value="SFH60478.1"/>
    <property type="molecule type" value="Genomic_DNA"/>
</dbReference>
<evidence type="ECO:0000256" key="6">
    <source>
        <dbReference type="ARBA" id="ARBA00023316"/>
    </source>
</evidence>
<dbReference type="InterPro" id="IPR003770">
    <property type="entry name" value="MLTG-like"/>
</dbReference>
<keyword evidence="1 7" id="KW-1003">Cell membrane</keyword>
<dbReference type="AlphaFoldDB" id="A0A1I3BDY1"/>
<keyword evidence="6 7" id="KW-0961">Cell wall biogenesis/degradation</keyword>
<dbReference type="RefSeq" id="WP_092091465.1">
    <property type="nucleotide sequence ID" value="NZ_FOQE01000006.1"/>
</dbReference>
<gene>
    <name evidence="7" type="primary">mltG</name>
    <name evidence="8" type="ORF">SAMN04489868_1068</name>
</gene>
<dbReference type="Pfam" id="PF02618">
    <property type="entry name" value="YceG"/>
    <property type="match status" value="1"/>
</dbReference>
<evidence type="ECO:0000313" key="8">
    <source>
        <dbReference type="EMBL" id="SFH60478.1"/>
    </source>
</evidence>
<dbReference type="NCBIfam" id="TIGR00247">
    <property type="entry name" value="endolytic transglycosylase MltG"/>
    <property type="match status" value="1"/>
</dbReference>
<dbReference type="OrthoDB" id="9814591at2"/>
<evidence type="ECO:0000256" key="1">
    <source>
        <dbReference type="ARBA" id="ARBA00022475"/>
    </source>
</evidence>